<dbReference type="InterPro" id="IPR001936">
    <property type="entry name" value="RasGAP_dom"/>
</dbReference>
<feature type="coiled-coil region" evidence="1">
    <location>
        <begin position="137"/>
        <end position="164"/>
    </location>
</feature>
<dbReference type="Proteomes" id="UP000440578">
    <property type="component" value="Unassembled WGS sequence"/>
</dbReference>
<dbReference type="SMART" id="SM00323">
    <property type="entry name" value="RasGAP"/>
    <property type="match status" value="1"/>
</dbReference>
<reference evidence="3 4" key="1">
    <citation type="submission" date="2019-07" db="EMBL/GenBank/DDBJ databases">
        <title>Draft genome assembly of a fouling barnacle, Amphibalanus amphitrite (Darwin, 1854): The first reference genome for Thecostraca.</title>
        <authorList>
            <person name="Kim W."/>
        </authorList>
    </citation>
    <scope>NUCLEOTIDE SEQUENCE [LARGE SCALE GENOMIC DNA]</scope>
    <source>
        <strain evidence="3">SNU_AA5</strain>
        <tissue evidence="3">Soma without cirri and trophi</tissue>
    </source>
</reference>
<dbReference type="OrthoDB" id="775356at2759"/>
<dbReference type="InterPro" id="IPR008936">
    <property type="entry name" value="Rho_GTPase_activation_prot"/>
</dbReference>
<dbReference type="SUPFAM" id="SSF143885">
    <property type="entry name" value="RGC domain-like"/>
    <property type="match status" value="1"/>
</dbReference>
<dbReference type="CDD" id="cd05127">
    <property type="entry name" value="RasGAP_IQGAP_like"/>
    <property type="match status" value="1"/>
</dbReference>
<dbReference type="SMART" id="SM00015">
    <property type="entry name" value="IQ"/>
    <property type="match status" value="3"/>
</dbReference>
<dbReference type="PROSITE" id="PS50018">
    <property type="entry name" value="RAS_GTPASE_ACTIV_2"/>
    <property type="match status" value="1"/>
</dbReference>
<dbReference type="GO" id="GO:1903479">
    <property type="term" value="P:mitotic actomyosin contractile ring assembly actin filament organization"/>
    <property type="evidence" value="ECO:0007669"/>
    <property type="project" value="TreeGrafter"/>
</dbReference>
<dbReference type="GO" id="GO:0051015">
    <property type="term" value="F:actin filament binding"/>
    <property type="evidence" value="ECO:0007669"/>
    <property type="project" value="TreeGrafter"/>
</dbReference>
<gene>
    <name evidence="3" type="primary">IQGAP2</name>
    <name evidence="3" type="ORF">FJT64_021765</name>
</gene>
<organism evidence="3 4">
    <name type="scientific">Amphibalanus amphitrite</name>
    <name type="common">Striped barnacle</name>
    <name type="synonym">Balanus amphitrite</name>
    <dbReference type="NCBI Taxonomy" id="1232801"/>
    <lineage>
        <taxon>Eukaryota</taxon>
        <taxon>Metazoa</taxon>
        <taxon>Ecdysozoa</taxon>
        <taxon>Arthropoda</taxon>
        <taxon>Crustacea</taxon>
        <taxon>Multicrustacea</taxon>
        <taxon>Cirripedia</taxon>
        <taxon>Thoracica</taxon>
        <taxon>Thoracicalcarea</taxon>
        <taxon>Balanomorpha</taxon>
        <taxon>Balanoidea</taxon>
        <taxon>Balanidae</taxon>
        <taxon>Amphibalaninae</taxon>
        <taxon>Amphibalanus</taxon>
    </lineage>
</organism>
<feature type="domain" description="Ras-GAP" evidence="2">
    <location>
        <begin position="633"/>
        <end position="849"/>
    </location>
</feature>
<protein>
    <submittedName>
        <fullName evidence="3">Ras GTPase-activating-like protein IQGAP2</fullName>
    </submittedName>
</protein>
<keyword evidence="1" id="KW-0175">Coiled coil</keyword>
<dbReference type="Gene3D" id="1.10.506.10">
    <property type="entry name" value="GTPase Activation - p120gap, domain 1"/>
    <property type="match status" value="1"/>
</dbReference>
<dbReference type="PANTHER" id="PTHR14149:SF14">
    <property type="entry name" value="CALPONIN-HOMOLOGY (CH) DOMAIN-CONTAINING PROTEIN"/>
    <property type="match status" value="1"/>
</dbReference>
<sequence length="1257" mass="141251">MEKEELVAAVNACLAAPDASAGRLLALLDQLQPPDAGALPGWAAPLFLREMAAVRREQAADLSAAAVRGALGLLPAVARVNAALAAGEPAGLWRALADPAVYILDLDESCSRRYLSALTAVSRAVRAETPDCPFVTHALLQRTVDDVNADVQEEQDKVELIERVNRAVLAEDDGALLTALTNPILGYSSVDEHNVRHCLQLLQEVQQEQDGGDGDGLLWLEHVDQAVRNALVDHELAERACAALRELNGPAPAGGLSAGRLVTLLSLPCLGLHDVSPGLAEHYLAALRRHRAAGQHTQGSAGAWVRHSVGGAVEAYLDLSGGRVSWLPPDGHQMGGHWLDQTTLQALVTEAALGEAGRQCPERWLVPLQAAARGLLLRRRIRQRRLFLSRHTDQIVRIQAWWRGVRQRRRFLLQRAARMKERVDQLRREVDELRERREWEEGVLARYRSHEELVVRLQRWWRRHHLRQEFQQLAGRASPSVPLLRKFVHLLDVRGADFKEEVQLQKLKADVAQMIRKNQMLERDLDTLDVKIGLLVRNRISLQEVLMHSKSMDAANKTGTLPNKLGTMSRNQGLKALSRESRARLSLYQQLFYELQTRPEYLARLVFALPPGQSGRFLESVVPSVFNYGANDRDEFLLVKLFRIALQEEVRSRVDRLSDVVTGNPMVVRLIVQYSRRHPLRPVLGPLVERVLTDRSLLINTSPVEIYRHWVNQQEAQTGQPCGLPYSVTQEEALQHPEVSRRLSRAIHCLKEASNIFLDEIFNAVDQLPYCLLYSARVLRQALHDKFPEAPEKDVLKVVGNLVYYRYINSAIVAPDAFDIVTLPADQAMTPDQRRNLGSIAKILQFAASKKGFGDEAGHLQALNPFIVSAHERFKEFVRACCAVPEPEQHYGRNEFTEATLMARPVVYVSAQELCDTHRLLLEHEAAVAPARDDPLHQLLEELGDRPSLEGVLGADEAGHPHPERVEVRLELHPRAETIDDHGMSADRVFVQAKQLLVDVMRCTEDADVAACARSEPTELMERAYRAVLQQRGAAERRRHGHQLLSRSGSFLAQPCASLEEAKDALLERLRLLEGAGRAHRADDYRPLREAVAADIVHQRRHRQQRRHELVKLRRTADSLEKKRAFYQEQAAYFSQYLETCLQAMAAGQRTKRAAAPRRYSAARLKEKGVLISIEGMQPAELKGVQFEISPLAAEGTFQVNAKLLGVQLERVEISLQELLQLQYDGVSVMDMFGRVRINVNLLIFLLNSKFYGKTKK</sequence>
<dbReference type="PANTHER" id="PTHR14149">
    <property type="entry name" value="RAS GTPASE-ACTIVATING PROTEIN WITH IQ MOTIF"/>
    <property type="match status" value="1"/>
</dbReference>
<evidence type="ECO:0000256" key="1">
    <source>
        <dbReference type="SAM" id="Coils"/>
    </source>
</evidence>
<dbReference type="GO" id="GO:0005938">
    <property type="term" value="C:cell cortex"/>
    <property type="evidence" value="ECO:0007669"/>
    <property type="project" value="TreeGrafter"/>
</dbReference>
<comment type="caution">
    <text evidence="3">The sequence shown here is derived from an EMBL/GenBank/DDBJ whole genome shotgun (WGS) entry which is preliminary data.</text>
</comment>
<accession>A0A6A4WXF8</accession>
<proteinExistence type="predicted"/>
<evidence type="ECO:0000259" key="2">
    <source>
        <dbReference type="PROSITE" id="PS50018"/>
    </source>
</evidence>
<dbReference type="PROSITE" id="PS50096">
    <property type="entry name" value="IQ"/>
    <property type="match status" value="3"/>
</dbReference>
<dbReference type="InterPro" id="IPR000593">
    <property type="entry name" value="RasGAP_C"/>
</dbReference>
<dbReference type="AlphaFoldDB" id="A0A6A4WXF8"/>
<dbReference type="Pfam" id="PF00612">
    <property type="entry name" value="IQ"/>
    <property type="match status" value="2"/>
</dbReference>
<keyword evidence="4" id="KW-1185">Reference proteome</keyword>
<dbReference type="GO" id="GO:0005096">
    <property type="term" value="F:GTPase activator activity"/>
    <property type="evidence" value="ECO:0007669"/>
    <property type="project" value="TreeGrafter"/>
</dbReference>
<evidence type="ECO:0000313" key="4">
    <source>
        <dbReference type="Proteomes" id="UP000440578"/>
    </source>
</evidence>
<name>A0A6A4WXF8_AMPAM</name>
<dbReference type="EMBL" id="VIIS01000628">
    <property type="protein sequence ID" value="KAF0306801.1"/>
    <property type="molecule type" value="Genomic_DNA"/>
</dbReference>
<dbReference type="InterPro" id="IPR000048">
    <property type="entry name" value="IQ_motif_EF-hand-BS"/>
</dbReference>
<feature type="coiled-coil region" evidence="1">
    <location>
        <begin position="1103"/>
        <end position="1130"/>
    </location>
</feature>
<dbReference type="Pfam" id="PF00616">
    <property type="entry name" value="RasGAP"/>
    <property type="match status" value="1"/>
</dbReference>
<dbReference type="Pfam" id="PF03836">
    <property type="entry name" value="RasGAP_C"/>
    <property type="match status" value="1"/>
</dbReference>
<feature type="coiled-coil region" evidence="1">
    <location>
        <begin position="409"/>
        <end position="443"/>
    </location>
</feature>
<dbReference type="SUPFAM" id="SSF48350">
    <property type="entry name" value="GTPase activation domain, GAP"/>
    <property type="match status" value="1"/>
</dbReference>
<evidence type="ECO:0000313" key="3">
    <source>
        <dbReference type="EMBL" id="KAF0306801.1"/>
    </source>
</evidence>
<dbReference type="GO" id="GO:0005516">
    <property type="term" value="F:calmodulin binding"/>
    <property type="evidence" value="ECO:0007669"/>
    <property type="project" value="TreeGrafter"/>
</dbReference>
<dbReference type="FunFam" id="1.10.506.10:FF:000004">
    <property type="entry name" value="IQ motif containing GTPase activating protein 1"/>
    <property type="match status" value="1"/>
</dbReference>
<feature type="coiled-coil region" evidence="1">
    <location>
        <begin position="504"/>
        <end position="531"/>
    </location>
</feature>